<sequence>MITDVQLAIFANILGVTLFLLVVLYHYIAFDYSQFFREEEDHNDELLEQQYQEFFEVIRIYLIIVLILAVLCFISNAIISKYRNRDLNSEVPSTRQDRLTYHVAVKLCVFGLAIALAIGLLLPMTIISNEIILIYPEDQYPELRWLNDKLIKQLWHCIFIFSNLCFILIPFSYFFAESTGFSRSTDNFFSRILQAFLETTLTLTILSSCIFIGLSSIFPILQPNFLQLITFWLNFPFLYSCISFAGAILLLVCTPKGILNLVILLDEYMTRPYSVNSTAEKYDRILIKETVLLSRQQLLIRYRNKYGDNASKVFSIDLLPITKDSTLTDIKSLSPELLVDTIEKHENQRQKLSMKLSVSWIRSKIPWLMYPLAMALLIVTTAFSCAIVLINLLVTLFNFEDTGAEPLVLGIASFSKMGLLGASVQTLLIFYIWCASLVGLYSLPGLGCLRPIAGQTPFFKIMLNCLLVLILSSALPIFFRTVGITNFDLFGSFGQIVWIRNYHLVLSYNGAFLGALTLCLCHSIVWKLSKEFFYRCHRLYCYLNESIKSFTKQFNRFKTFCEIGRIPWNRHHQEQNSINHPNPESPSSSNGRIKSFYFSLRNIFSIVFTYLVSLLQLRKTIHSTATSPMTIGKKLS</sequence>
<evidence type="ECO:0000256" key="7">
    <source>
        <dbReference type="ARBA" id="ARBA00022824"/>
    </source>
</evidence>
<dbReference type="InterPro" id="IPR006876">
    <property type="entry name" value="LMBR1-like_membr_prot"/>
</dbReference>
<evidence type="ECO:0000256" key="6">
    <source>
        <dbReference type="ARBA" id="ARBA00022692"/>
    </source>
</evidence>
<organism evidence="12 13">
    <name type="scientific">Dermatophagoides pteronyssinus</name>
    <name type="common">European house dust mite</name>
    <dbReference type="NCBI Taxonomy" id="6956"/>
    <lineage>
        <taxon>Eukaryota</taxon>
        <taxon>Metazoa</taxon>
        <taxon>Ecdysozoa</taxon>
        <taxon>Arthropoda</taxon>
        <taxon>Chelicerata</taxon>
        <taxon>Arachnida</taxon>
        <taxon>Acari</taxon>
        <taxon>Acariformes</taxon>
        <taxon>Sarcoptiformes</taxon>
        <taxon>Astigmata</taxon>
        <taxon>Psoroptidia</taxon>
        <taxon>Analgoidea</taxon>
        <taxon>Pyroglyphidae</taxon>
        <taxon>Dermatophagoidinae</taxon>
        <taxon>Dermatophagoides</taxon>
    </lineage>
</organism>
<dbReference type="SUPFAM" id="SSF103464">
    <property type="entry name" value="Oligosaccharyltransferase subunit ost4p"/>
    <property type="match status" value="1"/>
</dbReference>
<keyword evidence="8" id="KW-0735">Signal-anchor</keyword>
<dbReference type="InterPro" id="IPR036330">
    <property type="entry name" value="Ost4p_sf"/>
</dbReference>
<gene>
    <name evidence="12" type="primary">LMBR1L</name>
    <name evidence="12" type="ORF">DERP_009611</name>
</gene>
<evidence type="ECO:0000256" key="4">
    <source>
        <dbReference type="ARBA" id="ARBA00010487"/>
    </source>
</evidence>
<dbReference type="EMBL" id="NJHN03000058">
    <property type="protein sequence ID" value="KAH9419554.1"/>
    <property type="molecule type" value="Genomic_DNA"/>
</dbReference>
<evidence type="ECO:0000256" key="10">
    <source>
        <dbReference type="ARBA" id="ARBA00023136"/>
    </source>
</evidence>
<feature type="transmembrane region" description="Helical" evidence="11">
    <location>
        <begin position="153"/>
        <end position="175"/>
    </location>
</feature>
<feature type="transmembrane region" description="Helical" evidence="11">
    <location>
        <begin position="7"/>
        <end position="28"/>
    </location>
</feature>
<comment type="similarity">
    <text evidence="3">Belongs to the OST4 family.</text>
</comment>
<evidence type="ECO:0000256" key="2">
    <source>
        <dbReference type="ARBA" id="ARBA00004643"/>
    </source>
</evidence>
<comment type="subunit">
    <text evidence="5">Component of the oligosaccharyltransferase (OST) complex.</text>
</comment>
<comment type="similarity">
    <text evidence="4">Belongs to the LIMR family.</text>
</comment>
<feature type="transmembrane region" description="Helical" evidence="11">
    <location>
        <begin position="99"/>
        <end position="122"/>
    </location>
</feature>
<dbReference type="Proteomes" id="UP000887458">
    <property type="component" value="Unassembled WGS sequence"/>
</dbReference>
<evidence type="ECO:0000256" key="5">
    <source>
        <dbReference type="ARBA" id="ARBA00011157"/>
    </source>
</evidence>
<keyword evidence="6 11" id="KW-0812">Transmembrane</keyword>
<feature type="transmembrane region" description="Helical" evidence="11">
    <location>
        <begin position="237"/>
        <end position="265"/>
    </location>
</feature>
<dbReference type="Pfam" id="PF10215">
    <property type="entry name" value="Ost4"/>
    <property type="match status" value="1"/>
</dbReference>
<evidence type="ECO:0000256" key="1">
    <source>
        <dbReference type="ARBA" id="ARBA00002791"/>
    </source>
</evidence>
<name>A0ABQ8JAF9_DERPT</name>
<feature type="transmembrane region" description="Helical" evidence="11">
    <location>
        <begin position="372"/>
        <end position="397"/>
    </location>
</feature>
<dbReference type="Pfam" id="PF04791">
    <property type="entry name" value="LMBR1"/>
    <property type="match status" value="2"/>
</dbReference>
<feature type="transmembrane region" description="Helical" evidence="11">
    <location>
        <begin position="502"/>
        <end position="525"/>
    </location>
</feature>
<comment type="caution">
    <text evidence="12">The sequence shown here is derived from an EMBL/GenBank/DDBJ whole genome shotgun (WGS) entry which is preliminary data.</text>
</comment>
<keyword evidence="13" id="KW-1185">Reference proteome</keyword>
<evidence type="ECO:0000256" key="11">
    <source>
        <dbReference type="SAM" id="Phobius"/>
    </source>
</evidence>
<evidence type="ECO:0000256" key="8">
    <source>
        <dbReference type="ARBA" id="ARBA00022968"/>
    </source>
</evidence>
<dbReference type="PANTHER" id="PTHR12625">
    <property type="entry name" value="LIPOCALIN-1 INTERACTING MEMBRANE RECEPTOR LIMR"/>
    <property type="match status" value="1"/>
</dbReference>
<dbReference type="PANTHER" id="PTHR12625:SF0">
    <property type="entry name" value="PROTEIN LILIPOD"/>
    <property type="match status" value="1"/>
</dbReference>
<keyword evidence="7" id="KW-0256">Endoplasmic reticulum</keyword>
<evidence type="ECO:0000313" key="12">
    <source>
        <dbReference type="EMBL" id="KAH9419554.1"/>
    </source>
</evidence>
<feature type="transmembrane region" description="Helical" evidence="11">
    <location>
        <begin position="58"/>
        <end position="79"/>
    </location>
</feature>
<comment type="subcellular location">
    <subcellularLocation>
        <location evidence="2">Endoplasmic reticulum membrane</location>
        <topology evidence="2">Single-pass type III membrane protein</topology>
    </subcellularLocation>
</comment>
<keyword evidence="10 11" id="KW-0472">Membrane</keyword>
<evidence type="ECO:0000256" key="9">
    <source>
        <dbReference type="ARBA" id="ARBA00022989"/>
    </source>
</evidence>
<comment type="function">
    <text evidence="1">Subunit of the oligosaccharyl transferase (OST) complex that catalyzes the initial transfer of a defined glycan (Glc(3)Man(9)GlcNAc(2) in eukaryotes) from the lipid carrier dolichol-pyrophosphate to an asparagine residue within an Asn-X-Ser/Thr consensus motif in nascent polypeptide chains, the first step in protein N-glycosylation. N-glycosylation occurs cotranslationally and the complex associates with the Sec61 complex at the channel-forming translocon complex that mediates protein translocation across the endoplasmic reticulum (ER). All subunits are required for a maximal enzyme activity.</text>
</comment>
<feature type="transmembrane region" description="Helical" evidence="11">
    <location>
        <begin position="195"/>
        <end position="217"/>
    </location>
</feature>
<keyword evidence="9 11" id="KW-1133">Transmembrane helix</keyword>
<evidence type="ECO:0000256" key="3">
    <source>
        <dbReference type="ARBA" id="ARBA00007685"/>
    </source>
</evidence>
<proteinExistence type="inferred from homology"/>
<feature type="transmembrane region" description="Helical" evidence="11">
    <location>
        <begin position="417"/>
        <end position="441"/>
    </location>
</feature>
<reference evidence="12 13" key="2">
    <citation type="journal article" date="2022" name="Mol. Biol. Evol.">
        <title>Comparative Genomics Reveals Insights into the Divergent Evolution of Astigmatic Mites and Household Pest Adaptations.</title>
        <authorList>
            <person name="Xiong Q."/>
            <person name="Wan A.T."/>
            <person name="Liu X."/>
            <person name="Fung C.S."/>
            <person name="Xiao X."/>
            <person name="Malainual N."/>
            <person name="Hou J."/>
            <person name="Wang L."/>
            <person name="Wang M."/>
            <person name="Yang K.Y."/>
            <person name="Cui Y."/>
            <person name="Leung E.L."/>
            <person name="Nong W."/>
            <person name="Shin S.K."/>
            <person name="Au S.W."/>
            <person name="Jeong K.Y."/>
            <person name="Chew F.T."/>
            <person name="Hui J.H."/>
            <person name="Leung T.F."/>
            <person name="Tungtrongchitr A."/>
            <person name="Zhong N."/>
            <person name="Liu Z."/>
            <person name="Tsui S.K."/>
        </authorList>
    </citation>
    <scope>NUCLEOTIDE SEQUENCE [LARGE SCALE GENOMIC DNA]</scope>
    <source>
        <strain evidence="12">Derp</strain>
    </source>
</reference>
<protein>
    <submittedName>
        <fullName evidence="12">Limb region 1 -like protein</fullName>
    </submittedName>
</protein>
<dbReference type="InterPro" id="IPR018943">
    <property type="entry name" value="Oligosaccaryltransferase"/>
</dbReference>
<dbReference type="InterPro" id="IPR008075">
    <property type="entry name" value="LIMR"/>
</dbReference>
<feature type="transmembrane region" description="Helical" evidence="11">
    <location>
        <begin position="461"/>
        <end position="482"/>
    </location>
</feature>
<accession>A0ABQ8JAF9</accession>
<evidence type="ECO:0000313" key="13">
    <source>
        <dbReference type="Proteomes" id="UP000887458"/>
    </source>
</evidence>
<feature type="transmembrane region" description="Helical" evidence="11">
    <location>
        <begin position="596"/>
        <end position="617"/>
    </location>
</feature>
<dbReference type="PRINTS" id="PR01692">
    <property type="entry name" value="LIPOCALINIMR"/>
</dbReference>
<reference evidence="12 13" key="1">
    <citation type="journal article" date="2018" name="J. Allergy Clin. Immunol.">
        <title>High-quality assembly of Dermatophagoides pteronyssinus genome and transcriptome reveals a wide range of novel allergens.</title>
        <authorList>
            <person name="Liu X.Y."/>
            <person name="Yang K.Y."/>
            <person name="Wang M.Q."/>
            <person name="Kwok J.S."/>
            <person name="Zeng X."/>
            <person name="Yang Z."/>
            <person name="Xiao X.J."/>
            <person name="Lau C.P."/>
            <person name="Li Y."/>
            <person name="Huang Z.M."/>
            <person name="Ba J.G."/>
            <person name="Yim A.K."/>
            <person name="Ouyang C.Y."/>
            <person name="Ngai S.M."/>
            <person name="Chan T.F."/>
            <person name="Leung E.L."/>
            <person name="Liu L."/>
            <person name="Liu Z.G."/>
            <person name="Tsui S.K."/>
        </authorList>
    </citation>
    <scope>NUCLEOTIDE SEQUENCE [LARGE SCALE GENOMIC DNA]</scope>
    <source>
        <strain evidence="12">Derp</strain>
    </source>
</reference>